<sequence>METTTYVAELHSPLFYAASEGTLIRTGDILSSTALSYALGYSLGLLKKRYFLYGKEAYQHQYEELASTELFVTDGVPLNLVYTEETFKSTEYLSERNMTIIAKDEFKNLKDMDLDPDLKRKKVGLNKVRRYIGLAPGSKFLFTVWSREPLPDDLLLTMGIRRSGEVRLKKTANPKTVCLNLFMLHDVYGVPSGRNGDEGAISLIDIYNHASTLVRGSDYRDHHFLDVDVKFVEDVLVPQIMAA</sequence>
<organism evidence="1 2">
    <name type="scientific">Methanoculleus palmolei</name>
    <dbReference type="NCBI Taxonomy" id="72612"/>
    <lineage>
        <taxon>Archaea</taxon>
        <taxon>Methanobacteriati</taxon>
        <taxon>Methanobacteriota</taxon>
        <taxon>Stenosarchaea group</taxon>
        <taxon>Methanomicrobia</taxon>
        <taxon>Methanomicrobiales</taxon>
        <taxon>Methanomicrobiaceae</taxon>
        <taxon>Methanoculleus</taxon>
    </lineage>
</organism>
<proteinExistence type="predicted"/>
<dbReference type="Pfam" id="PF26241">
    <property type="entry name" value="Cas_Csc1"/>
    <property type="match status" value="1"/>
</dbReference>
<protein>
    <recommendedName>
        <fullName evidence="3">CRISPR-associated protein Csc1</fullName>
    </recommendedName>
</protein>
<gene>
    <name evidence="1" type="ORF">R6Y95_07125</name>
</gene>
<evidence type="ECO:0008006" key="3">
    <source>
        <dbReference type="Google" id="ProtNLM"/>
    </source>
</evidence>
<evidence type="ECO:0000313" key="1">
    <source>
        <dbReference type="EMBL" id="WOX55238.1"/>
    </source>
</evidence>
<dbReference type="InterPro" id="IPR017576">
    <property type="entry name" value="CRISPR-assoc_prot_Csc1"/>
</dbReference>
<dbReference type="EMBL" id="CP137641">
    <property type="protein sequence ID" value="WOX55238.1"/>
    <property type="molecule type" value="Genomic_DNA"/>
</dbReference>
<name>A0ABD8A6S5_9EURY</name>
<dbReference type="Proteomes" id="UP001626603">
    <property type="component" value="Chromosome"/>
</dbReference>
<dbReference type="AlphaFoldDB" id="A0ABD8A6S5"/>
<evidence type="ECO:0000313" key="2">
    <source>
        <dbReference type="Proteomes" id="UP001626603"/>
    </source>
</evidence>
<keyword evidence="2" id="KW-1185">Reference proteome</keyword>
<accession>A0ABD8A6S5</accession>
<reference evidence="1 2" key="1">
    <citation type="submission" date="2023-10" db="EMBL/GenBank/DDBJ databases">
        <title>The complete genome sequence of Methanoculleus palmolei DSM 4273.</title>
        <authorList>
            <person name="Lai S.-J."/>
            <person name="You Y.-T."/>
            <person name="Chen S.-C."/>
        </authorList>
    </citation>
    <scope>NUCLEOTIDE SEQUENCE [LARGE SCALE GENOMIC DNA]</scope>
    <source>
        <strain evidence="1 2">DSM 4273</strain>
    </source>
</reference>